<protein>
    <submittedName>
        <fullName evidence="2">Uncharacterized protein</fullName>
    </submittedName>
</protein>
<dbReference type="OMA" id="NIICIIQ"/>
<gene>
    <name evidence="2" type="ORF">POCTA_138.1.T0690088</name>
</gene>
<feature type="coiled-coil region" evidence="1">
    <location>
        <begin position="2"/>
        <end position="108"/>
    </location>
</feature>
<organism evidence="2 3">
    <name type="scientific">Paramecium octaurelia</name>
    <dbReference type="NCBI Taxonomy" id="43137"/>
    <lineage>
        <taxon>Eukaryota</taxon>
        <taxon>Sar</taxon>
        <taxon>Alveolata</taxon>
        <taxon>Ciliophora</taxon>
        <taxon>Intramacronucleata</taxon>
        <taxon>Oligohymenophorea</taxon>
        <taxon>Peniculida</taxon>
        <taxon>Parameciidae</taxon>
        <taxon>Paramecium</taxon>
    </lineage>
</organism>
<evidence type="ECO:0000313" key="3">
    <source>
        <dbReference type="Proteomes" id="UP000683925"/>
    </source>
</evidence>
<name>A0A8S1VLW1_PAROT</name>
<dbReference type="AlphaFoldDB" id="A0A8S1VLW1"/>
<feature type="coiled-coil region" evidence="1">
    <location>
        <begin position="194"/>
        <end position="246"/>
    </location>
</feature>
<reference evidence="2" key="1">
    <citation type="submission" date="2021-01" db="EMBL/GenBank/DDBJ databases">
        <authorList>
            <consortium name="Genoscope - CEA"/>
            <person name="William W."/>
        </authorList>
    </citation>
    <scope>NUCLEOTIDE SEQUENCE</scope>
</reference>
<evidence type="ECO:0000256" key="1">
    <source>
        <dbReference type="SAM" id="Coils"/>
    </source>
</evidence>
<accession>A0A8S1VLW1</accession>
<comment type="caution">
    <text evidence="2">The sequence shown here is derived from an EMBL/GenBank/DDBJ whole genome shotgun (WGS) entry which is preliminary data.</text>
</comment>
<keyword evidence="3" id="KW-1185">Reference proteome</keyword>
<proteinExistence type="predicted"/>
<keyword evidence="1" id="KW-0175">Coiled coil</keyword>
<dbReference type="EMBL" id="CAJJDP010000068">
    <property type="protein sequence ID" value="CAD8177553.1"/>
    <property type="molecule type" value="Genomic_DNA"/>
</dbReference>
<dbReference type="Proteomes" id="UP000683925">
    <property type="component" value="Unassembled WGS sequence"/>
</dbReference>
<evidence type="ECO:0000313" key="2">
    <source>
        <dbReference type="EMBL" id="CAD8177553.1"/>
    </source>
</evidence>
<sequence>MIRQLENENYNLEELRKKCTNEKNKLEQDEQHLKQEFEQFQEQKQGVKYQKEINQLKNELKEFDQQLNQANLYLEKQKQKNKNIQQELKELQIKNQNYEIIIQELQVKLKETRNPLYQSKSLMEYIQNLQNVQMIQIQEQGFSEKTENKSRDCLNLSQNVNQFDYEKQTNLESNEKQRINKIIIESQQQFKEFQQVSRRENESLKSELENMQKKTQEQNVRQSQEIDELNNTIKEVQVTLQNQFKLSKQTEDQVKGLTVYFKNKQHLKEFSDKNLFYEKTIISKHQL</sequence>